<dbReference type="RefSeq" id="WP_078745816.1">
    <property type="nucleotide sequence ID" value="NZ_FUXG01000015.1"/>
</dbReference>
<evidence type="ECO:0000256" key="1">
    <source>
        <dbReference type="ARBA" id="ARBA00009981"/>
    </source>
</evidence>
<sequence>MIISANDVKTKGVTFFAKLLKSADELIINVRGKNKYVVLDIERYQAFRQQELDLAHLLAMQDIEAGRCKTQTAKEHLDELRNAL</sequence>
<comment type="caution">
    <text evidence="2">The sequence shown here is derived from an EMBL/GenBank/DDBJ whole genome shotgun (WGS) entry which is preliminary data.</text>
</comment>
<dbReference type="SUPFAM" id="SSF143120">
    <property type="entry name" value="YefM-like"/>
    <property type="match status" value="1"/>
</dbReference>
<reference evidence="2 3" key="1">
    <citation type="submission" date="2017-01" db="EMBL/GenBank/DDBJ databases">
        <title>Genome Sequencing of a Marine Spirillum, Oceanospirillum multiglobuliferum ATCC 33336, from Japan.</title>
        <authorList>
            <person name="Carney J.G."/>
            <person name="Trachtenberg A.M."/>
            <person name="Rheaume B.A."/>
            <person name="Linnane J.D."/>
            <person name="Pitts N.L."/>
            <person name="Mykles D.L."/>
            <person name="Maclea K.S."/>
        </authorList>
    </citation>
    <scope>NUCLEOTIDE SEQUENCE [LARGE SCALE GENOMIC DNA]</scope>
    <source>
        <strain evidence="2 3">ATCC 33336</strain>
    </source>
</reference>
<proteinExistence type="inferred from homology"/>
<protein>
    <submittedName>
        <fullName evidence="2">Prevent-host-death protein</fullName>
    </submittedName>
</protein>
<dbReference type="AlphaFoldDB" id="A0A1T4RA69"/>
<accession>A0A1T4RA69</accession>
<dbReference type="Proteomes" id="UP000191418">
    <property type="component" value="Unassembled WGS sequence"/>
</dbReference>
<dbReference type="STRING" id="64969.SAMN02745127_02246"/>
<gene>
    <name evidence="2" type="ORF">BTE48_10280</name>
</gene>
<comment type="similarity">
    <text evidence="1">Belongs to the phD/YefM antitoxin family.</text>
</comment>
<name>A0A1T4RA69_9GAMM</name>
<dbReference type="OrthoDB" id="9814740at2"/>
<dbReference type="EMBL" id="MTSM01000012">
    <property type="protein sequence ID" value="OPX55143.1"/>
    <property type="molecule type" value="Genomic_DNA"/>
</dbReference>
<dbReference type="InterPro" id="IPR036165">
    <property type="entry name" value="YefM-like_sf"/>
</dbReference>
<evidence type="ECO:0000313" key="3">
    <source>
        <dbReference type="Proteomes" id="UP000191418"/>
    </source>
</evidence>
<keyword evidence="3" id="KW-1185">Reference proteome</keyword>
<organism evidence="2 3">
    <name type="scientific">Oceanospirillum multiglobuliferum</name>
    <dbReference type="NCBI Taxonomy" id="64969"/>
    <lineage>
        <taxon>Bacteria</taxon>
        <taxon>Pseudomonadati</taxon>
        <taxon>Pseudomonadota</taxon>
        <taxon>Gammaproteobacteria</taxon>
        <taxon>Oceanospirillales</taxon>
        <taxon>Oceanospirillaceae</taxon>
        <taxon>Oceanospirillum</taxon>
    </lineage>
</organism>
<evidence type="ECO:0000313" key="2">
    <source>
        <dbReference type="EMBL" id="OPX55143.1"/>
    </source>
</evidence>